<keyword evidence="2" id="KW-1185">Reference proteome</keyword>
<proteinExistence type="predicted"/>
<sequence length="438" mass="51122">MDETFTKDLAGDFEKLYESKERYDTIITVGKEPNVEPIYAHSVILCTRSPYFRRALSDEWAEKKDGYFILSKPNISALIFNIILNQKVEIILELLVAADELLIQKLIDFIQEFLIKNIGKFLQKDIIKTVHFVAHNNQFNELKEAYLKIICDDPYFIFSTEEFFQLEEEALKLILKCDNLNMKEIEIWIALVEWGINQQKKLKSDMMCEDTNSEDINPLGETLGELIKFIRFHQMDREEFMPEVWKYKHLLSEQLIEDILSCLLDSDFKPLYNTFLIRWGNFQIDSVLINKEIALLLMKWIDRKTIDDNTSKGFHYSFNLLFRSSLDGLSSKTFHRKCDNKGATIVVAKDLNSNYLVGGYNPIRWNCKKAWKQTTDSFLFALDQTDFKNAKVSRIKHLDCSIVCSEGFGPLFGEGDLYVTNNDNTWQLKPKCYPSLLS</sequence>
<evidence type="ECO:0000313" key="2">
    <source>
        <dbReference type="Proteomes" id="UP000789702"/>
    </source>
</evidence>
<name>A0ACA9LD97_9GLOM</name>
<dbReference type="Proteomes" id="UP000789702">
    <property type="component" value="Unassembled WGS sequence"/>
</dbReference>
<accession>A0ACA9LD97</accession>
<dbReference type="EMBL" id="CAJVPU010003769">
    <property type="protein sequence ID" value="CAG8522871.1"/>
    <property type="molecule type" value="Genomic_DNA"/>
</dbReference>
<evidence type="ECO:0000313" key="1">
    <source>
        <dbReference type="EMBL" id="CAG8522871.1"/>
    </source>
</evidence>
<reference evidence="1" key="1">
    <citation type="submission" date="2021-06" db="EMBL/GenBank/DDBJ databases">
        <authorList>
            <person name="Kallberg Y."/>
            <person name="Tangrot J."/>
            <person name="Rosling A."/>
        </authorList>
    </citation>
    <scope>NUCLEOTIDE SEQUENCE</scope>
    <source>
        <strain evidence="1">IL203A</strain>
    </source>
</reference>
<organism evidence="1 2">
    <name type="scientific">Dentiscutata heterogama</name>
    <dbReference type="NCBI Taxonomy" id="1316150"/>
    <lineage>
        <taxon>Eukaryota</taxon>
        <taxon>Fungi</taxon>
        <taxon>Fungi incertae sedis</taxon>
        <taxon>Mucoromycota</taxon>
        <taxon>Glomeromycotina</taxon>
        <taxon>Glomeromycetes</taxon>
        <taxon>Diversisporales</taxon>
        <taxon>Gigasporaceae</taxon>
        <taxon>Dentiscutata</taxon>
    </lineage>
</organism>
<feature type="non-terminal residue" evidence="1">
    <location>
        <position position="438"/>
    </location>
</feature>
<protein>
    <submittedName>
        <fullName evidence="1">3440_t:CDS:1</fullName>
    </submittedName>
</protein>
<comment type="caution">
    <text evidence="1">The sequence shown here is derived from an EMBL/GenBank/DDBJ whole genome shotgun (WGS) entry which is preliminary data.</text>
</comment>
<gene>
    <name evidence="1" type="ORF">DHETER_LOCUS4003</name>
</gene>